<dbReference type="SMART" id="SM00398">
    <property type="entry name" value="HMG"/>
    <property type="match status" value="1"/>
</dbReference>
<name>A0A6A6WG06_9PEZI</name>
<evidence type="ECO:0000256" key="4">
    <source>
        <dbReference type="ARBA" id="ARBA00023163"/>
    </source>
</evidence>
<evidence type="ECO:0000256" key="1">
    <source>
        <dbReference type="ARBA" id="ARBA00004123"/>
    </source>
</evidence>
<dbReference type="Gene3D" id="1.10.30.10">
    <property type="entry name" value="High mobility group box domain"/>
    <property type="match status" value="1"/>
</dbReference>
<evidence type="ECO:0000256" key="7">
    <source>
        <dbReference type="SAM" id="MobiDB-lite"/>
    </source>
</evidence>
<protein>
    <recommendedName>
        <fullName evidence="8">HMG box domain-containing protein</fullName>
    </recommendedName>
</protein>
<organism evidence="9 10">
    <name type="scientific">Pseudovirgaria hyperparasitica</name>
    <dbReference type="NCBI Taxonomy" id="470096"/>
    <lineage>
        <taxon>Eukaryota</taxon>
        <taxon>Fungi</taxon>
        <taxon>Dikarya</taxon>
        <taxon>Ascomycota</taxon>
        <taxon>Pezizomycotina</taxon>
        <taxon>Dothideomycetes</taxon>
        <taxon>Dothideomycetes incertae sedis</taxon>
        <taxon>Acrospermales</taxon>
        <taxon>Acrospermaceae</taxon>
        <taxon>Pseudovirgaria</taxon>
    </lineage>
</organism>
<dbReference type="AlphaFoldDB" id="A0A6A6WG06"/>
<evidence type="ECO:0000256" key="6">
    <source>
        <dbReference type="PROSITE-ProRule" id="PRU00267"/>
    </source>
</evidence>
<evidence type="ECO:0000259" key="8">
    <source>
        <dbReference type="PROSITE" id="PS50118"/>
    </source>
</evidence>
<dbReference type="GO" id="GO:0000978">
    <property type="term" value="F:RNA polymerase II cis-regulatory region sequence-specific DNA binding"/>
    <property type="evidence" value="ECO:0007669"/>
    <property type="project" value="TreeGrafter"/>
</dbReference>
<dbReference type="RefSeq" id="XP_033604213.1">
    <property type="nucleotide sequence ID" value="XM_033739618.1"/>
</dbReference>
<sequence length="528" mass="60003">MRVAPLVHQQPPTPPMADQELQYNSHHLAHHTTDQGYMMSRPNPSYDSPMQHHHSYYSPVQYHTHLGSPVVESGIQFGGYSENQANPYPMIPGNMRQLQQCSQSIQGNSPPTPRSRTGSELGGRVPNDFNVSIRQRMDQGYFARSMSRTSSPQVDEGIFRPKLQPKARRSKTGKTDMPKTPKLTAPLSILTHNLIDVPVKDMETWVNRPLAERRIEVEKRNGYVSRPMNCFMLYRSAYQERTKVWCVHNNHQVVSSVTGASWPMEPAEVQEHYKELAKIERKNHAAAFPHYKFSPSKSGVAPRKRKKESSEAGDTVFGSHSEFDDDGTNFETPKCRGFIKRFKNEMDDVKYDPGSDFGSESTIYPQTSNVDIWRDVDTKPLPNSIATGSYDGVYTSPLQSTVALLSTPQMQLMDYNSAYYAPVQTLLSMPEQQHGLFQVDARTGTPIPEEGHVDPMLITRSPDGSRLKQEYDYAHDPVMTQTPFYHNGMGSPIQPSEQEYKPAQHIWQQSSPTAMTLEHESEYNKWYD</sequence>
<comment type="subcellular location">
    <subcellularLocation>
        <location evidence="1">Nucleus</location>
    </subcellularLocation>
</comment>
<evidence type="ECO:0000313" key="10">
    <source>
        <dbReference type="Proteomes" id="UP000799437"/>
    </source>
</evidence>
<keyword evidence="2" id="KW-0805">Transcription regulation</keyword>
<dbReference type="CDD" id="cd01389">
    <property type="entry name" value="HMG-box_ROX1-like"/>
    <property type="match status" value="1"/>
</dbReference>
<dbReference type="PANTHER" id="PTHR45803:SF5">
    <property type="entry name" value="SOX100B"/>
    <property type="match status" value="1"/>
</dbReference>
<evidence type="ECO:0000256" key="3">
    <source>
        <dbReference type="ARBA" id="ARBA00023125"/>
    </source>
</evidence>
<dbReference type="GO" id="GO:0000981">
    <property type="term" value="F:DNA-binding transcription factor activity, RNA polymerase II-specific"/>
    <property type="evidence" value="ECO:0007669"/>
    <property type="project" value="TreeGrafter"/>
</dbReference>
<dbReference type="Pfam" id="PF00505">
    <property type="entry name" value="HMG_box"/>
    <property type="match status" value="1"/>
</dbReference>
<dbReference type="PROSITE" id="PS50118">
    <property type="entry name" value="HMG_BOX_2"/>
    <property type="match status" value="1"/>
</dbReference>
<dbReference type="PANTHER" id="PTHR45803">
    <property type="entry name" value="SOX100B"/>
    <property type="match status" value="1"/>
</dbReference>
<feature type="DNA-binding region" description="HMG box" evidence="6">
    <location>
        <begin position="224"/>
        <end position="292"/>
    </location>
</feature>
<dbReference type="SUPFAM" id="SSF47095">
    <property type="entry name" value="HMG-box"/>
    <property type="match status" value="1"/>
</dbReference>
<dbReference type="InterPro" id="IPR050917">
    <property type="entry name" value="SOX_TF"/>
</dbReference>
<feature type="region of interest" description="Disordered" evidence="7">
    <location>
        <begin position="291"/>
        <end position="325"/>
    </location>
</feature>
<evidence type="ECO:0000256" key="5">
    <source>
        <dbReference type="ARBA" id="ARBA00023242"/>
    </source>
</evidence>
<feature type="domain" description="HMG box" evidence="8">
    <location>
        <begin position="224"/>
        <end position="292"/>
    </location>
</feature>
<dbReference type="InterPro" id="IPR036910">
    <property type="entry name" value="HMG_box_dom_sf"/>
</dbReference>
<evidence type="ECO:0000256" key="2">
    <source>
        <dbReference type="ARBA" id="ARBA00023015"/>
    </source>
</evidence>
<feature type="region of interest" description="Disordered" evidence="7">
    <location>
        <begin position="162"/>
        <end position="182"/>
    </location>
</feature>
<dbReference type="GeneID" id="54480672"/>
<dbReference type="OrthoDB" id="2307332at2759"/>
<feature type="compositionally biased region" description="Basic residues" evidence="7">
    <location>
        <begin position="163"/>
        <end position="172"/>
    </location>
</feature>
<keyword evidence="10" id="KW-1185">Reference proteome</keyword>
<accession>A0A6A6WG06</accession>
<gene>
    <name evidence="9" type="ORF">EJ05DRAFT_184449</name>
</gene>
<keyword evidence="4" id="KW-0804">Transcription</keyword>
<dbReference type="GO" id="GO:0005634">
    <property type="term" value="C:nucleus"/>
    <property type="evidence" value="ECO:0007669"/>
    <property type="project" value="UniProtKB-SubCell"/>
</dbReference>
<dbReference type="InterPro" id="IPR009071">
    <property type="entry name" value="HMG_box_dom"/>
</dbReference>
<keyword evidence="3 6" id="KW-0238">DNA-binding</keyword>
<keyword evidence="5 6" id="KW-0539">Nucleus</keyword>
<reference evidence="9" key="1">
    <citation type="journal article" date="2020" name="Stud. Mycol.">
        <title>101 Dothideomycetes genomes: a test case for predicting lifestyles and emergence of pathogens.</title>
        <authorList>
            <person name="Haridas S."/>
            <person name="Albert R."/>
            <person name="Binder M."/>
            <person name="Bloem J."/>
            <person name="Labutti K."/>
            <person name="Salamov A."/>
            <person name="Andreopoulos B."/>
            <person name="Baker S."/>
            <person name="Barry K."/>
            <person name="Bills G."/>
            <person name="Bluhm B."/>
            <person name="Cannon C."/>
            <person name="Castanera R."/>
            <person name="Culley D."/>
            <person name="Daum C."/>
            <person name="Ezra D."/>
            <person name="Gonzalez J."/>
            <person name="Henrissat B."/>
            <person name="Kuo A."/>
            <person name="Liang C."/>
            <person name="Lipzen A."/>
            <person name="Lutzoni F."/>
            <person name="Magnuson J."/>
            <person name="Mondo S."/>
            <person name="Nolan M."/>
            <person name="Ohm R."/>
            <person name="Pangilinan J."/>
            <person name="Park H.-J."/>
            <person name="Ramirez L."/>
            <person name="Alfaro M."/>
            <person name="Sun H."/>
            <person name="Tritt A."/>
            <person name="Yoshinaga Y."/>
            <person name="Zwiers L.-H."/>
            <person name="Turgeon B."/>
            <person name="Goodwin S."/>
            <person name="Spatafora J."/>
            <person name="Crous P."/>
            <person name="Grigoriev I."/>
        </authorList>
    </citation>
    <scope>NUCLEOTIDE SEQUENCE</scope>
    <source>
        <strain evidence="9">CBS 121739</strain>
    </source>
</reference>
<dbReference type="EMBL" id="ML996566">
    <property type="protein sequence ID" value="KAF2761762.1"/>
    <property type="molecule type" value="Genomic_DNA"/>
</dbReference>
<feature type="region of interest" description="Disordered" evidence="7">
    <location>
        <begin position="99"/>
        <end position="127"/>
    </location>
</feature>
<feature type="compositionally biased region" description="Polar residues" evidence="7">
    <location>
        <begin position="99"/>
        <end position="118"/>
    </location>
</feature>
<proteinExistence type="predicted"/>
<evidence type="ECO:0000313" key="9">
    <source>
        <dbReference type="EMBL" id="KAF2761762.1"/>
    </source>
</evidence>
<dbReference type="Proteomes" id="UP000799437">
    <property type="component" value="Unassembled WGS sequence"/>
</dbReference>